<organism evidence="1 2">
    <name type="scientific">Scutellospora calospora</name>
    <dbReference type="NCBI Taxonomy" id="85575"/>
    <lineage>
        <taxon>Eukaryota</taxon>
        <taxon>Fungi</taxon>
        <taxon>Fungi incertae sedis</taxon>
        <taxon>Mucoromycota</taxon>
        <taxon>Glomeromycotina</taxon>
        <taxon>Glomeromycetes</taxon>
        <taxon>Diversisporales</taxon>
        <taxon>Gigasporaceae</taxon>
        <taxon>Scutellospora</taxon>
    </lineage>
</organism>
<dbReference type="EMBL" id="CAJVPM010044049">
    <property type="protein sequence ID" value="CAG8713180.1"/>
    <property type="molecule type" value="Genomic_DNA"/>
</dbReference>
<dbReference type="Proteomes" id="UP000789860">
    <property type="component" value="Unassembled WGS sequence"/>
</dbReference>
<name>A0ACA9PKH5_9GLOM</name>
<keyword evidence="2" id="KW-1185">Reference proteome</keyword>
<feature type="non-terminal residue" evidence="1">
    <location>
        <position position="1"/>
    </location>
</feature>
<gene>
    <name evidence="1" type="ORF">SCALOS_LOCUS10952</name>
</gene>
<comment type="caution">
    <text evidence="1">The sequence shown here is derived from an EMBL/GenBank/DDBJ whole genome shotgun (WGS) entry which is preliminary data.</text>
</comment>
<proteinExistence type="predicted"/>
<sequence length="163" mass="18907">EISSSTSEISSVSNTSKKNVRELKLVIGSHFFSPLDSACLFAYCSRRRKKQINEQDEPLLRHFNTIYTKQAFPIEYFNNDIVKWKNKNIMHTSRTLYSETNWININTRPIFANHILCPNKNCHGIINVSSGHLQFRILNNDSLINNESKISYLCVPPENELYP</sequence>
<evidence type="ECO:0000313" key="2">
    <source>
        <dbReference type="Proteomes" id="UP000789860"/>
    </source>
</evidence>
<reference evidence="1" key="1">
    <citation type="submission" date="2021-06" db="EMBL/GenBank/DDBJ databases">
        <authorList>
            <person name="Kallberg Y."/>
            <person name="Tangrot J."/>
            <person name="Rosling A."/>
        </authorList>
    </citation>
    <scope>NUCLEOTIDE SEQUENCE</scope>
    <source>
        <strain evidence="1">AU212A</strain>
    </source>
</reference>
<accession>A0ACA9PKH5</accession>
<protein>
    <submittedName>
        <fullName evidence="1">6282_t:CDS:1</fullName>
    </submittedName>
</protein>
<evidence type="ECO:0000313" key="1">
    <source>
        <dbReference type="EMBL" id="CAG8713180.1"/>
    </source>
</evidence>